<name>A0ABR7IAX2_9FIRM</name>
<evidence type="ECO:0000313" key="3">
    <source>
        <dbReference type="EMBL" id="MBC5754104.1"/>
    </source>
</evidence>
<protein>
    <submittedName>
        <fullName evidence="3">DUF4190 domain-containing protein</fullName>
    </submittedName>
</protein>
<gene>
    <name evidence="3" type="ORF">H8Z76_08690</name>
</gene>
<evidence type="ECO:0000313" key="4">
    <source>
        <dbReference type="Proteomes" id="UP000621540"/>
    </source>
</evidence>
<evidence type="ECO:0000256" key="1">
    <source>
        <dbReference type="SAM" id="MobiDB-lite"/>
    </source>
</evidence>
<feature type="transmembrane region" description="Helical" evidence="2">
    <location>
        <begin position="175"/>
        <end position="195"/>
    </location>
</feature>
<feature type="compositionally biased region" description="Low complexity" evidence="1">
    <location>
        <begin position="52"/>
        <end position="87"/>
    </location>
</feature>
<evidence type="ECO:0000256" key="2">
    <source>
        <dbReference type="SAM" id="Phobius"/>
    </source>
</evidence>
<sequence length="226" mass="24672">MSEEKFEENSTSQDYAAPQDYSAPDMSYSNAGSQAETPVTPVTENGPQTESWQNQGGWQQPQQPEFQNQGSFQNQGNFQSQGNYQGQPDFTGQGSAQNYNTAPGAGSNGWQQQYTNPQAQQQKQEPGKGFAIASMILGIVSLVLFCTCINVPLAIAAIILAIVQFVKNGKNGMAIAGMITGIVSIVLCIVFWVLISVNAIDESITNGYSFPEYWEEEFQSDFDDSF</sequence>
<organism evidence="3 4">
    <name type="scientific">Roseburia yibonii</name>
    <dbReference type="NCBI Taxonomy" id="2763063"/>
    <lineage>
        <taxon>Bacteria</taxon>
        <taxon>Bacillati</taxon>
        <taxon>Bacillota</taxon>
        <taxon>Clostridia</taxon>
        <taxon>Lachnospirales</taxon>
        <taxon>Lachnospiraceae</taxon>
        <taxon>Roseburia</taxon>
    </lineage>
</organism>
<keyword evidence="2" id="KW-0472">Membrane</keyword>
<accession>A0ABR7IAX2</accession>
<keyword evidence="4" id="KW-1185">Reference proteome</keyword>
<feature type="compositionally biased region" description="Polar residues" evidence="1">
    <location>
        <begin position="27"/>
        <end position="51"/>
    </location>
</feature>
<keyword evidence="2" id="KW-1133">Transmembrane helix</keyword>
<proteinExistence type="predicted"/>
<feature type="transmembrane region" description="Helical" evidence="2">
    <location>
        <begin position="130"/>
        <end position="163"/>
    </location>
</feature>
<dbReference type="EMBL" id="JACOQH010000005">
    <property type="protein sequence ID" value="MBC5754104.1"/>
    <property type="molecule type" value="Genomic_DNA"/>
</dbReference>
<dbReference type="RefSeq" id="WP_022516365.1">
    <property type="nucleotide sequence ID" value="NZ_JACOQH010000005.1"/>
</dbReference>
<feature type="region of interest" description="Disordered" evidence="1">
    <location>
        <begin position="1"/>
        <end position="122"/>
    </location>
</feature>
<comment type="caution">
    <text evidence="3">The sequence shown here is derived from an EMBL/GenBank/DDBJ whole genome shotgun (WGS) entry which is preliminary data.</text>
</comment>
<dbReference type="Proteomes" id="UP000621540">
    <property type="component" value="Unassembled WGS sequence"/>
</dbReference>
<feature type="compositionally biased region" description="Low complexity" evidence="1">
    <location>
        <begin position="111"/>
        <end position="122"/>
    </location>
</feature>
<reference evidence="3 4" key="1">
    <citation type="submission" date="2020-08" db="EMBL/GenBank/DDBJ databases">
        <title>Genome public.</title>
        <authorList>
            <person name="Liu C."/>
            <person name="Sun Q."/>
        </authorList>
    </citation>
    <scope>NUCLEOTIDE SEQUENCE [LARGE SCALE GENOMIC DNA]</scope>
    <source>
        <strain evidence="3 4">BX0805</strain>
    </source>
</reference>
<keyword evidence="2" id="KW-0812">Transmembrane</keyword>
<feature type="compositionally biased region" description="Polar residues" evidence="1">
    <location>
        <begin position="88"/>
        <end position="101"/>
    </location>
</feature>